<feature type="transmembrane region" description="Helical" evidence="5">
    <location>
        <begin position="73"/>
        <end position="91"/>
    </location>
</feature>
<sequence length="412" mass="40418">MPAKTELLLATLALTTAIGALGLAAGGTTGALLGAALISGAGAGLPLGMLVAGSAVAALLISRRSARAGRPRSLALGYAVGALGALVSIAATTTHSVILLLLGSTFLGAANAAIFLTRYAAAELGGQHTSGRGLGTVLAAAALGAVASPNLLGPSGALMTALSLPRLAGLYAVALVAFGVAGLLLALAVPAVDRAIARPTSPVRRGGATLREIADALGTRDVRLALVLLAASNLIMVAVMTVAPVEMTAHGHTLTLIGVVISIHVAGMFAPSPVTGWLADHAGPTAVAAFGIVLLICTGIAGAITTVENAWATSAVLIALGVGWNCGVVGGSTMLASSVAPPLRTHVEGIGESVMGLAAALSAPLAGLALAVAGLTGVWAVTTMIAILVVAPIVRRWVVPRTSSPAQERTDQ</sequence>
<dbReference type="EMBL" id="CP094970">
    <property type="protein sequence ID" value="UYM06304.1"/>
    <property type="molecule type" value="Genomic_DNA"/>
</dbReference>
<feature type="transmembrane region" description="Helical" evidence="5">
    <location>
        <begin position="97"/>
        <end position="121"/>
    </location>
</feature>
<dbReference type="PROSITE" id="PS50850">
    <property type="entry name" value="MFS"/>
    <property type="match status" value="1"/>
</dbReference>
<comment type="subcellular location">
    <subcellularLocation>
        <location evidence="1">Cell membrane</location>
        <topology evidence="1">Multi-pass membrane protein</topology>
    </subcellularLocation>
</comment>
<dbReference type="PANTHER" id="PTHR23534:SF1">
    <property type="entry name" value="MAJOR FACILITATOR SUPERFAMILY PROTEIN"/>
    <property type="match status" value="1"/>
</dbReference>
<organism evidence="7 8">
    <name type="scientific">Solicola gregarius</name>
    <dbReference type="NCBI Taxonomy" id="2908642"/>
    <lineage>
        <taxon>Bacteria</taxon>
        <taxon>Bacillati</taxon>
        <taxon>Actinomycetota</taxon>
        <taxon>Actinomycetes</taxon>
        <taxon>Propionibacteriales</taxon>
        <taxon>Nocardioidaceae</taxon>
        <taxon>Solicola</taxon>
    </lineage>
</organism>
<evidence type="ECO:0000313" key="8">
    <source>
        <dbReference type="Proteomes" id="UP001164390"/>
    </source>
</evidence>
<dbReference type="AlphaFoldDB" id="A0AA46TK10"/>
<evidence type="ECO:0000259" key="6">
    <source>
        <dbReference type="PROSITE" id="PS50850"/>
    </source>
</evidence>
<dbReference type="GO" id="GO:0022857">
    <property type="term" value="F:transmembrane transporter activity"/>
    <property type="evidence" value="ECO:0007669"/>
    <property type="project" value="InterPro"/>
</dbReference>
<feature type="transmembrane region" description="Helical" evidence="5">
    <location>
        <begin position="171"/>
        <end position="192"/>
    </location>
</feature>
<dbReference type="GO" id="GO:0005886">
    <property type="term" value="C:plasma membrane"/>
    <property type="evidence" value="ECO:0007669"/>
    <property type="project" value="UniProtKB-SubCell"/>
</dbReference>
<evidence type="ECO:0000256" key="4">
    <source>
        <dbReference type="ARBA" id="ARBA00023136"/>
    </source>
</evidence>
<feature type="transmembrane region" description="Helical" evidence="5">
    <location>
        <begin position="133"/>
        <end position="151"/>
    </location>
</feature>
<proteinExistence type="predicted"/>
<dbReference type="KEGG" id="sgrg:L0C25_04290"/>
<feature type="domain" description="Major facilitator superfamily (MFS) profile" evidence="6">
    <location>
        <begin position="174"/>
        <end position="412"/>
    </location>
</feature>
<protein>
    <submittedName>
        <fullName evidence="7">MFS transporter</fullName>
    </submittedName>
</protein>
<dbReference type="InterPro" id="IPR036259">
    <property type="entry name" value="MFS_trans_sf"/>
</dbReference>
<evidence type="ECO:0000256" key="2">
    <source>
        <dbReference type="ARBA" id="ARBA00022692"/>
    </source>
</evidence>
<keyword evidence="3 5" id="KW-1133">Transmembrane helix</keyword>
<evidence type="ECO:0000313" key="7">
    <source>
        <dbReference type="EMBL" id="UYM06304.1"/>
    </source>
</evidence>
<evidence type="ECO:0000256" key="1">
    <source>
        <dbReference type="ARBA" id="ARBA00004651"/>
    </source>
</evidence>
<dbReference type="SUPFAM" id="SSF103473">
    <property type="entry name" value="MFS general substrate transporter"/>
    <property type="match status" value="1"/>
</dbReference>
<name>A0AA46TK10_9ACTN</name>
<reference evidence="7" key="1">
    <citation type="submission" date="2022-01" db="EMBL/GenBank/DDBJ databases">
        <title>Nocardioidaceae gen. sp. A5X3R13.</title>
        <authorList>
            <person name="Lopez Marin M.A."/>
            <person name="Uhlik O."/>
        </authorList>
    </citation>
    <scope>NUCLEOTIDE SEQUENCE</scope>
    <source>
        <strain evidence="7">A5X3R13</strain>
    </source>
</reference>
<dbReference type="InterPro" id="IPR020846">
    <property type="entry name" value="MFS_dom"/>
</dbReference>
<dbReference type="Gene3D" id="1.20.1250.20">
    <property type="entry name" value="MFS general substrate transporter like domains"/>
    <property type="match status" value="1"/>
</dbReference>
<accession>A0AA46TK10</accession>
<evidence type="ECO:0000256" key="3">
    <source>
        <dbReference type="ARBA" id="ARBA00022989"/>
    </source>
</evidence>
<feature type="transmembrane region" description="Helical" evidence="5">
    <location>
        <begin position="310"/>
        <end position="333"/>
    </location>
</feature>
<keyword evidence="4 5" id="KW-0472">Membrane</keyword>
<keyword evidence="2 5" id="KW-0812">Transmembrane</keyword>
<gene>
    <name evidence="7" type="ORF">L0C25_04290</name>
</gene>
<dbReference type="Pfam" id="PF07690">
    <property type="entry name" value="MFS_1"/>
    <property type="match status" value="1"/>
</dbReference>
<feature type="transmembrane region" description="Helical" evidence="5">
    <location>
        <begin position="379"/>
        <end position="399"/>
    </location>
</feature>
<dbReference type="RefSeq" id="WP_271635192.1">
    <property type="nucleotide sequence ID" value="NZ_CP094970.1"/>
</dbReference>
<dbReference type="PANTHER" id="PTHR23534">
    <property type="entry name" value="MFS PERMEASE"/>
    <property type="match status" value="1"/>
</dbReference>
<dbReference type="Proteomes" id="UP001164390">
    <property type="component" value="Chromosome"/>
</dbReference>
<feature type="transmembrane region" description="Helical" evidence="5">
    <location>
        <begin position="249"/>
        <end position="270"/>
    </location>
</feature>
<evidence type="ECO:0000256" key="5">
    <source>
        <dbReference type="SAM" id="Phobius"/>
    </source>
</evidence>
<feature type="transmembrane region" description="Helical" evidence="5">
    <location>
        <begin position="282"/>
        <end position="304"/>
    </location>
</feature>
<feature type="transmembrane region" description="Helical" evidence="5">
    <location>
        <begin position="224"/>
        <end position="243"/>
    </location>
</feature>
<dbReference type="InterPro" id="IPR011701">
    <property type="entry name" value="MFS"/>
</dbReference>
<keyword evidence="8" id="KW-1185">Reference proteome</keyword>
<feature type="transmembrane region" description="Helical" evidence="5">
    <location>
        <begin position="354"/>
        <end position="373"/>
    </location>
</feature>
<feature type="transmembrane region" description="Helical" evidence="5">
    <location>
        <begin position="36"/>
        <end position="61"/>
    </location>
</feature>